<dbReference type="SMART" id="SM00754">
    <property type="entry name" value="CHRD"/>
    <property type="match status" value="1"/>
</dbReference>
<dbReference type="EMBL" id="CAIT01000006">
    <property type="protein sequence ID" value="CCH54008.1"/>
    <property type="molecule type" value="Genomic_DNA"/>
</dbReference>
<sequence>MLTLIKNSRNMNKTLLRSMVALMAVTVTLTSCKDEENPLVGGQATRLTARLDGFSEKPTSNTSTATGTFNGILNEVTGVLNYTVTYQGLTPTQGHLHRINNANGTGPVDIPFPSLTSPIIASTTALSQDQISAMKAGQYYANLHTSRFPGGEIRGDIKLQ</sequence>
<organism evidence="2 3">
    <name type="scientific">Fibrisoma limi BUZ 3</name>
    <dbReference type="NCBI Taxonomy" id="1185876"/>
    <lineage>
        <taxon>Bacteria</taxon>
        <taxon>Pseudomonadati</taxon>
        <taxon>Bacteroidota</taxon>
        <taxon>Cytophagia</taxon>
        <taxon>Cytophagales</taxon>
        <taxon>Spirosomataceae</taxon>
        <taxon>Fibrisoma</taxon>
    </lineage>
</organism>
<accession>I2GJD3</accession>
<dbReference type="Proteomes" id="UP000009309">
    <property type="component" value="Unassembled WGS sequence"/>
</dbReference>
<dbReference type="Pfam" id="PF07452">
    <property type="entry name" value="CHRD"/>
    <property type="match status" value="1"/>
</dbReference>
<dbReference type="PROSITE" id="PS51257">
    <property type="entry name" value="PROKAR_LIPOPROTEIN"/>
    <property type="match status" value="1"/>
</dbReference>
<dbReference type="PROSITE" id="PS50933">
    <property type="entry name" value="CHRD"/>
    <property type="match status" value="1"/>
</dbReference>
<dbReference type="InterPro" id="IPR010895">
    <property type="entry name" value="CHRD"/>
</dbReference>
<evidence type="ECO:0000313" key="2">
    <source>
        <dbReference type="EMBL" id="CCH54008.1"/>
    </source>
</evidence>
<comment type="caution">
    <text evidence="2">The sequence shown here is derived from an EMBL/GenBank/DDBJ whole genome shotgun (WGS) entry which is preliminary data.</text>
</comment>
<dbReference type="AlphaFoldDB" id="I2GJD3"/>
<evidence type="ECO:0000259" key="1">
    <source>
        <dbReference type="PROSITE" id="PS50933"/>
    </source>
</evidence>
<reference evidence="2 3" key="1">
    <citation type="journal article" date="2012" name="J. Bacteriol.">
        <title>Genome Sequence of the Filamentous Bacterium Fibrisoma limi BUZ 3T.</title>
        <authorList>
            <person name="Filippini M."/>
            <person name="Qi W."/>
            <person name="Jaenicke S."/>
            <person name="Goesmann A."/>
            <person name="Smits T.H."/>
            <person name="Bagheri H.C."/>
        </authorList>
    </citation>
    <scope>NUCLEOTIDE SEQUENCE [LARGE SCALE GENOMIC DNA]</scope>
    <source>
        <strain evidence="3">BUZ 3T</strain>
    </source>
</reference>
<feature type="domain" description="CHRD" evidence="1">
    <location>
        <begin position="43"/>
        <end position="160"/>
    </location>
</feature>
<gene>
    <name evidence="2" type="ORF">BN8_03146</name>
</gene>
<proteinExistence type="predicted"/>
<protein>
    <submittedName>
        <fullName evidence="2">CHRD</fullName>
    </submittedName>
</protein>
<keyword evidence="3" id="KW-1185">Reference proteome</keyword>
<name>I2GJD3_9BACT</name>
<evidence type="ECO:0000313" key="3">
    <source>
        <dbReference type="Proteomes" id="UP000009309"/>
    </source>
</evidence>
<dbReference type="eggNOG" id="ENOG5032TJ4">
    <property type="taxonomic scope" value="Bacteria"/>
</dbReference>
<dbReference type="STRING" id="1185876.BN8_03146"/>